<dbReference type="InParanoid" id="K5WQ89"/>
<proteinExistence type="predicted"/>
<dbReference type="EMBL" id="JH930475">
    <property type="protein sequence ID" value="EKM52512.1"/>
    <property type="molecule type" value="Genomic_DNA"/>
</dbReference>
<name>K5WQ89_PHACS</name>
<reference evidence="1 2" key="1">
    <citation type="journal article" date="2012" name="BMC Genomics">
        <title>Comparative genomics of the white-rot fungi, Phanerochaete carnosa and P. chrysosporium, to elucidate the genetic basis of the distinct wood types they colonize.</title>
        <authorList>
            <person name="Suzuki H."/>
            <person name="MacDonald J."/>
            <person name="Syed K."/>
            <person name="Salamov A."/>
            <person name="Hori C."/>
            <person name="Aerts A."/>
            <person name="Henrissat B."/>
            <person name="Wiebenga A."/>
            <person name="vanKuyk P.A."/>
            <person name="Barry K."/>
            <person name="Lindquist E."/>
            <person name="LaButti K."/>
            <person name="Lapidus A."/>
            <person name="Lucas S."/>
            <person name="Coutinho P."/>
            <person name="Gong Y."/>
            <person name="Samejima M."/>
            <person name="Mahadevan R."/>
            <person name="Abou-Zaid M."/>
            <person name="de Vries R.P."/>
            <person name="Igarashi K."/>
            <person name="Yadav J.S."/>
            <person name="Grigoriev I.V."/>
            <person name="Master E.R."/>
        </authorList>
    </citation>
    <scope>NUCLEOTIDE SEQUENCE [LARGE SCALE GENOMIC DNA]</scope>
    <source>
        <strain evidence="1 2">HHB-10118-sp</strain>
    </source>
</reference>
<evidence type="ECO:0008006" key="3">
    <source>
        <dbReference type="Google" id="ProtNLM"/>
    </source>
</evidence>
<accession>K5WQ89</accession>
<keyword evidence="2" id="KW-1185">Reference proteome</keyword>
<evidence type="ECO:0000313" key="1">
    <source>
        <dbReference type="EMBL" id="EKM52512.1"/>
    </source>
</evidence>
<sequence length="270" mass="29655">MPRLPPGTVFDIIDHLADDLDVGTLSTCSLVSLSWMTHSRAHAFSKVMIANTTRLRTFLDLLHGGGHSFRFCVQELNVGSRASGVRTDLKRSDLVILLGNLPTLVSLLLANIVWDDDLGGKCMKHIPYYTPLRLTLLKLVNFTVRDKALSMVQLSSVIHLFSGINYLALLWDSDVEFSTDNAVSHACAKTVALPQLGELSLLNSSLNPRIIKWLCNGGIGSSFKALTVYVADESTLAALGQLLRSSGQLLETLSLYLHHDKGLQNIKREC</sequence>
<evidence type="ECO:0000313" key="2">
    <source>
        <dbReference type="Proteomes" id="UP000008370"/>
    </source>
</evidence>
<dbReference type="HOGENOM" id="CLU_1030989_0_0_1"/>
<dbReference type="KEGG" id="pco:PHACADRAFT_260973"/>
<dbReference type="GeneID" id="18917861"/>
<dbReference type="AlphaFoldDB" id="K5WQ89"/>
<dbReference type="RefSeq" id="XP_007398855.1">
    <property type="nucleotide sequence ID" value="XM_007398793.1"/>
</dbReference>
<gene>
    <name evidence="1" type="ORF">PHACADRAFT_260973</name>
</gene>
<dbReference type="Proteomes" id="UP000008370">
    <property type="component" value="Unassembled WGS sequence"/>
</dbReference>
<protein>
    <recommendedName>
        <fullName evidence="3">F-box domain-containing protein</fullName>
    </recommendedName>
</protein>
<organism evidence="1 2">
    <name type="scientific">Phanerochaete carnosa (strain HHB-10118-sp)</name>
    <name type="common">White-rot fungus</name>
    <name type="synonym">Peniophora carnosa</name>
    <dbReference type="NCBI Taxonomy" id="650164"/>
    <lineage>
        <taxon>Eukaryota</taxon>
        <taxon>Fungi</taxon>
        <taxon>Dikarya</taxon>
        <taxon>Basidiomycota</taxon>
        <taxon>Agaricomycotina</taxon>
        <taxon>Agaricomycetes</taxon>
        <taxon>Polyporales</taxon>
        <taxon>Phanerochaetaceae</taxon>
        <taxon>Phanerochaete</taxon>
    </lineage>
</organism>